<accession>A0A5B9D9A0</accession>
<dbReference type="EMBL" id="CP042905">
    <property type="protein sequence ID" value="QEE15186.1"/>
    <property type="molecule type" value="Genomic_DNA"/>
</dbReference>
<evidence type="ECO:0000313" key="1">
    <source>
        <dbReference type="EMBL" id="QEE15186.1"/>
    </source>
</evidence>
<dbReference type="GeneID" id="41329010"/>
<dbReference type="Proteomes" id="UP000321408">
    <property type="component" value="Chromosome"/>
</dbReference>
<organism evidence="1 2">
    <name type="scientific">Promethearchaeum syntrophicum</name>
    <dbReference type="NCBI Taxonomy" id="2594042"/>
    <lineage>
        <taxon>Archaea</taxon>
        <taxon>Promethearchaeati</taxon>
        <taxon>Promethearchaeota</taxon>
        <taxon>Promethearchaeia</taxon>
        <taxon>Promethearchaeales</taxon>
        <taxon>Promethearchaeaceae</taxon>
        <taxon>Promethearchaeum</taxon>
    </lineage>
</organism>
<gene>
    <name evidence="1" type="ORF">DSAG12_01010</name>
</gene>
<dbReference type="AlphaFoldDB" id="A0A5B9D9A0"/>
<sequence>MKQEIRDNFSTIPETIKNLKILRIIDISYNPFVSLETFKYLFSNPNLTIISDFTSSVNYKLTIDGLNKPEKVKKLWMDHNYEGIMQYYTHPIVEIAQKYAQDSKSLTNHERLRLETEPTNEVRDILEFSLPKNDPILKIINDKLKIHLTNGFGLMR</sequence>
<reference evidence="1 2" key="2">
    <citation type="journal article" date="2024" name="Int. J. Syst. Evol. Microbiol.">
        <title>Promethearchaeum syntrophicum gen. nov., sp. nov., an anaerobic, obligately syntrophic archaeon, the first isolate of the lineage 'Asgard' archaea, and proposal of the new archaeal phylum Promethearchaeota phyl. nov. and kingdom Promethearchaeati regn. nov.</title>
        <authorList>
            <person name="Imachi H."/>
            <person name="Nobu M.K."/>
            <person name="Kato S."/>
            <person name="Takaki Y."/>
            <person name="Miyazaki M."/>
            <person name="Miyata M."/>
            <person name="Ogawara M."/>
            <person name="Saito Y."/>
            <person name="Sakai S."/>
            <person name="Tahara Y.O."/>
            <person name="Takano Y."/>
            <person name="Tasumi E."/>
            <person name="Uematsu K."/>
            <person name="Yoshimura T."/>
            <person name="Itoh T."/>
            <person name="Ohkuma M."/>
            <person name="Takai K."/>
        </authorList>
    </citation>
    <scope>NUCLEOTIDE SEQUENCE [LARGE SCALE GENOMIC DNA]</scope>
    <source>
        <strain evidence="1 2">MK-D1</strain>
    </source>
</reference>
<evidence type="ECO:0008006" key="3">
    <source>
        <dbReference type="Google" id="ProtNLM"/>
    </source>
</evidence>
<dbReference type="KEGG" id="psyt:DSAG12_01010"/>
<proteinExistence type="predicted"/>
<keyword evidence="2" id="KW-1185">Reference proteome</keyword>
<dbReference type="SUPFAM" id="SSF52058">
    <property type="entry name" value="L domain-like"/>
    <property type="match status" value="1"/>
</dbReference>
<protein>
    <recommendedName>
        <fullName evidence="3">Leucine Rich repeats (2 copies)</fullName>
    </recommendedName>
</protein>
<name>A0A5B9D9A0_9ARCH</name>
<dbReference type="RefSeq" id="WP_147662107.1">
    <property type="nucleotide sequence ID" value="NZ_CP042905.2"/>
</dbReference>
<reference evidence="1 2" key="1">
    <citation type="journal article" date="2020" name="Nature">
        <title>Isolation of an archaeon at the prokaryote-eukaryote interface.</title>
        <authorList>
            <person name="Imachi H."/>
            <person name="Nobu M.K."/>
            <person name="Nakahara N."/>
            <person name="Morono Y."/>
            <person name="Ogawara M."/>
            <person name="Takaki Y."/>
            <person name="Takano Y."/>
            <person name="Uematsu K."/>
            <person name="Ikuta T."/>
            <person name="Ito M."/>
            <person name="Matsui Y."/>
            <person name="Miyazaki M."/>
            <person name="Murata K."/>
            <person name="Saito Y."/>
            <person name="Sakai S."/>
            <person name="Song C."/>
            <person name="Tasumi E."/>
            <person name="Yamanaka Y."/>
            <person name="Yamaguchi T."/>
            <person name="Kamagata Y."/>
            <person name="Tamaki H."/>
            <person name="Takai K."/>
        </authorList>
    </citation>
    <scope>NUCLEOTIDE SEQUENCE [LARGE SCALE GENOMIC DNA]</scope>
    <source>
        <strain evidence="1 2">MK-D1</strain>
    </source>
</reference>
<evidence type="ECO:0000313" key="2">
    <source>
        <dbReference type="Proteomes" id="UP000321408"/>
    </source>
</evidence>